<keyword evidence="2" id="KW-1185">Reference proteome</keyword>
<gene>
    <name evidence="1" type="ORF">KUF71_012862</name>
</gene>
<evidence type="ECO:0000313" key="2">
    <source>
        <dbReference type="Proteomes" id="UP001219518"/>
    </source>
</evidence>
<sequence length="96" mass="10676">MEVKSIDSSDNDKEISKCFVSVPFKSNKIYLGINKTANQTNGSSYETALQDCKALGKHFTRINPEHNNPIINVFDKCNGTPGCKSKLQISTIHEDK</sequence>
<protein>
    <submittedName>
        <fullName evidence="1">Flavohemoprotein</fullName>
    </submittedName>
</protein>
<accession>A0AAE1HP34</accession>
<comment type="caution">
    <text evidence="1">The sequence shown here is derived from an EMBL/GenBank/DDBJ whole genome shotgun (WGS) entry which is preliminary data.</text>
</comment>
<dbReference type="Proteomes" id="UP001219518">
    <property type="component" value="Unassembled WGS sequence"/>
</dbReference>
<proteinExistence type="predicted"/>
<reference evidence="1" key="2">
    <citation type="journal article" date="2023" name="BMC Genomics">
        <title>Pest status, molecular evolution, and epigenetic factors derived from the genome assembly of Frankliniella fusca, a thysanopteran phytovirus vector.</title>
        <authorList>
            <person name="Catto M.A."/>
            <person name="Labadie P.E."/>
            <person name="Jacobson A.L."/>
            <person name="Kennedy G.G."/>
            <person name="Srinivasan R."/>
            <person name="Hunt B.G."/>
        </authorList>
    </citation>
    <scope>NUCLEOTIDE SEQUENCE</scope>
    <source>
        <strain evidence="1">PL_HMW_Pooled</strain>
    </source>
</reference>
<dbReference type="EMBL" id="JAHWGI010001196">
    <property type="protein sequence ID" value="KAK3924728.1"/>
    <property type="molecule type" value="Genomic_DNA"/>
</dbReference>
<reference evidence="1" key="1">
    <citation type="submission" date="2021-07" db="EMBL/GenBank/DDBJ databases">
        <authorList>
            <person name="Catto M.A."/>
            <person name="Jacobson A."/>
            <person name="Kennedy G."/>
            <person name="Labadie P."/>
            <person name="Hunt B.G."/>
            <person name="Srinivasan R."/>
        </authorList>
    </citation>
    <scope>NUCLEOTIDE SEQUENCE</scope>
    <source>
        <strain evidence="1">PL_HMW_Pooled</strain>
        <tissue evidence="1">Head</tissue>
    </source>
</reference>
<name>A0AAE1HP34_9NEOP</name>
<dbReference type="AlphaFoldDB" id="A0AAE1HP34"/>
<organism evidence="1 2">
    <name type="scientific">Frankliniella fusca</name>
    <dbReference type="NCBI Taxonomy" id="407009"/>
    <lineage>
        <taxon>Eukaryota</taxon>
        <taxon>Metazoa</taxon>
        <taxon>Ecdysozoa</taxon>
        <taxon>Arthropoda</taxon>
        <taxon>Hexapoda</taxon>
        <taxon>Insecta</taxon>
        <taxon>Pterygota</taxon>
        <taxon>Neoptera</taxon>
        <taxon>Paraneoptera</taxon>
        <taxon>Thysanoptera</taxon>
        <taxon>Terebrantia</taxon>
        <taxon>Thripoidea</taxon>
        <taxon>Thripidae</taxon>
        <taxon>Frankliniella</taxon>
    </lineage>
</organism>
<evidence type="ECO:0000313" key="1">
    <source>
        <dbReference type="EMBL" id="KAK3924728.1"/>
    </source>
</evidence>